<name>A0AAE4CAI9_9ACTN</name>
<dbReference type="RefSeq" id="WP_310369235.1">
    <property type="nucleotide sequence ID" value="NZ_JAVDYB010000001.1"/>
</dbReference>
<organism evidence="1 2">
    <name type="scientific">Catenuloplanes atrovinosus</name>
    <dbReference type="NCBI Taxonomy" id="137266"/>
    <lineage>
        <taxon>Bacteria</taxon>
        <taxon>Bacillati</taxon>
        <taxon>Actinomycetota</taxon>
        <taxon>Actinomycetes</taxon>
        <taxon>Micromonosporales</taxon>
        <taxon>Micromonosporaceae</taxon>
        <taxon>Catenuloplanes</taxon>
    </lineage>
</organism>
<evidence type="ECO:0008006" key="3">
    <source>
        <dbReference type="Google" id="ProtNLM"/>
    </source>
</evidence>
<accession>A0AAE4CAI9</accession>
<evidence type="ECO:0000313" key="1">
    <source>
        <dbReference type="EMBL" id="MDR7277032.1"/>
    </source>
</evidence>
<sequence>MIDAPETQFPAEEEYDPDEPADLLGLDGPVTATNYGQTATYTRSMNQYINQYYGQIRAAQQLNAGDITLTLEGYVDRVFFRPANPKLAMDTDRAATVVEEHRSVLLVGERGTGVHTAAVALLSRLGRPVHDVPIDDDKQCLLPIDQVGWPSQSAAAYILTVPDGAVSRSVSALESEIATYQRVLITRGDYLVVIIDPRVQQLLGGVHGVNALAVGPPEPRAVLLKELAGQEHRLDVDALAHHQALAETLTDLPPRQVRRLALRIVAAADIVLAQNVNDPVTAIAEQAVQAYRNWNDELEGWFAKVEDARARLFLIALAFLEGEPGSLVLRQAEALGRELKEPPDAYGGIASAGIRQLAATVNARLDERHRVMFDRPAYAASVLGFVHADRSDEFRKHLWFWAVRLPMRRGSVPSVPIAERIADAMFTMAMSVPEPDAPEIYWVIQRWQHVTLRPVVAGLVTAIALSPEAGPRTRRRLNRWASESTDTGVLGMIAIVCAGELADSYPRAAFTRLNNLAARGFDSVESEVVAGVLRLWERPRHRLDVLHRVTDWITAEEPRRSVGLRCLAGLTADPPGARRLLRFLLEQPEQTRTELVAGLSQVFALLPAVPEEIWPAMASWLSAAAEDSSLAPVVGELMFQAVGVNPGASVRASRLVGFVVQWQPMGGDVDPRRRAVRDLMIERICHADPFARGARSPEPVVLR</sequence>
<proteinExistence type="predicted"/>
<keyword evidence="2" id="KW-1185">Reference proteome</keyword>
<protein>
    <recommendedName>
        <fullName evidence="3">LigA protein</fullName>
    </recommendedName>
</protein>
<dbReference type="EMBL" id="JAVDYB010000001">
    <property type="protein sequence ID" value="MDR7277032.1"/>
    <property type="molecule type" value="Genomic_DNA"/>
</dbReference>
<gene>
    <name evidence="1" type="ORF">J2S41_003810</name>
</gene>
<reference evidence="1" key="1">
    <citation type="submission" date="2023-07" db="EMBL/GenBank/DDBJ databases">
        <title>Sequencing the genomes of 1000 actinobacteria strains.</title>
        <authorList>
            <person name="Klenk H.-P."/>
        </authorList>
    </citation>
    <scope>NUCLEOTIDE SEQUENCE</scope>
    <source>
        <strain evidence="1">DSM 44707</strain>
    </source>
</reference>
<comment type="caution">
    <text evidence="1">The sequence shown here is derived from an EMBL/GenBank/DDBJ whole genome shotgun (WGS) entry which is preliminary data.</text>
</comment>
<dbReference type="AlphaFoldDB" id="A0AAE4CAI9"/>
<dbReference type="Proteomes" id="UP001183643">
    <property type="component" value="Unassembled WGS sequence"/>
</dbReference>
<evidence type="ECO:0000313" key="2">
    <source>
        <dbReference type="Proteomes" id="UP001183643"/>
    </source>
</evidence>